<reference evidence="3 5" key="2">
    <citation type="submission" date="2018-06" db="EMBL/GenBank/DDBJ databases">
        <authorList>
            <consortium name="Pathogen Informatics"/>
            <person name="Doyle S."/>
        </authorList>
    </citation>
    <scope>NUCLEOTIDE SEQUENCE [LARGE SCALE GENOMIC DNA]</scope>
    <source>
        <strain evidence="3 5">NCTC13560</strain>
    </source>
</reference>
<dbReference type="AlphaFoldDB" id="A0A381FDZ4"/>
<accession>A0A381FDZ4</accession>
<feature type="region of interest" description="Disordered" evidence="1">
    <location>
        <begin position="39"/>
        <end position="61"/>
    </location>
</feature>
<evidence type="ECO:0000313" key="3">
    <source>
        <dbReference type="EMBL" id="SUX44751.1"/>
    </source>
</evidence>
<protein>
    <submittedName>
        <fullName evidence="3">Uncharacterized protein</fullName>
    </submittedName>
</protein>
<proteinExistence type="predicted"/>
<organism evidence="3 5">
    <name type="scientific">Chryseobacterium indoltheticum</name>
    <dbReference type="NCBI Taxonomy" id="254"/>
    <lineage>
        <taxon>Bacteria</taxon>
        <taxon>Pseudomonadati</taxon>
        <taxon>Bacteroidota</taxon>
        <taxon>Flavobacteriia</taxon>
        <taxon>Flavobacteriales</taxon>
        <taxon>Weeksellaceae</taxon>
        <taxon>Chryseobacterium group</taxon>
        <taxon>Chryseobacterium</taxon>
    </lineage>
</organism>
<sequence>MTITKEKLHQQIDKFPDEISIDEVIERLIMIEKLETRIQESDENDTISEEDLKKEMGQWFE</sequence>
<evidence type="ECO:0000256" key="1">
    <source>
        <dbReference type="SAM" id="MobiDB-lite"/>
    </source>
</evidence>
<reference evidence="2 4" key="1">
    <citation type="submission" date="2017-01" db="EMBL/GenBank/DDBJ databases">
        <authorList>
            <person name="Varghese N."/>
            <person name="Submissions S."/>
        </authorList>
    </citation>
    <scope>NUCLEOTIDE SEQUENCE [LARGE SCALE GENOMIC DNA]</scope>
    <source>
        <strain evidence="2 4">ATCC 27950</strain>
    </source>
</reference>
<dbReference type="Proteomes" id="UP000185725">
    <property type="component" value="Unassembled WGS sequence"/>
</dbReference>
<dbReference type="RefSeq" id="WP_076559068.1">
    <property type="nucleotide sequence ID" value="NZ_CP033929.1"/>
</dbReference>
<keyword evidence="4" id="KW-1185">Reference proteome</keyword>
<evidence type="ECO:0000313" key="5">
    <source>
        <dbReference type="Proteomes" id="UP000255231"/>
    </source>
</evidence>
<feature type="compositionally biased region" description="Basic and acidic residues" evidence="1">
    <location>
        <begin position="50"/>
        <end position="61"/>
    </location>
</feature>
<dbReference type="GeneID" id="303674103"/>
<dbReference type="EMBL" id="UFVS01000001">
    <property type="protein sequence ID" value="SUX44751.1"/>
    <property type="molecule type" value="Genomic_DNA"/>
</dbReference>
<dbReference type="OrthoDB" id="799583at2"/>
<dbReference type="Proteomes" id="UP000255231">
    <property type="component" value="Unassembled WGS sequence"/>
</dbReference>
<gene>
    <name evidence="3" type="ORF">NCTC13560_02702</name>
    <name evidence="2" type="ORF">SAMN05421682_103132</name>
</gene>
<name>A0A381FDZ4_9FLAO</name>
<dbReference type="KEGG" id="cil:EG358_10355"/>
<dbReference type="EMBL" id="FTMF01000003">
    <property type="protein sequence ID" value="SIQ19681.1"/>
    <property type="molecule type" value="Genomic_DNA"/>
</dbReference>
<evidence type="ECO:0000313" key="2">
    <source>
        <dbReference type="EMBL" id="SIQ19681.1"/>
    </source>
</evidence>
<evidence type="ECO:0000313" key="4">
    <source>
        <dbReference type="Proteomes" id="UP000185725"/>
    </source>
</evidence>